<feature type="region of interest" description="Disordered" evidence="1">
    <location>
        <begin position="102"/>
        <end position="155"/>
    </location>
</feature>
<keyword evidence="3" id="KW-1185">Reference proteome</keyword>
<reference evidence="2 3" key="1">
    <citation type="journal article" date="2021" name="Elife">
        <title>Chloroplast acquisition without the gene transfer in kleptoplastic sea slugs, Plakobranchus ocellatus.</title>
        <authorList>
            <person name="Maeda T."/>
            <person name="Takahashi S."/>
            <person name="Yoshida T."/>
            <person name="Shimamura S."/>
            <person name="Takaki Y."/>
            <person name="Nagai Y."/>
            <person name="Toyoda A."/>
            <person name="Suzuki Y."/>
            <person name="Arimoto A."/>
            <person name="Ishii H."/>
            <person name="Satoh N."/>
            <person name="Nishiyama T."/>
            <person name="Hasebe M."/>
            <person name="Maruyama T."/>
            <person name="Minagawa J."/>
            <person name="Obokata J."/>
            <person name="Shigenobu S."/>
        </authorList>
    </citation>
    <scope>NUCLEOTIDE SEQUENCE [LARGE SCALE GENOMIC DNA]</scope>
</reference>
<dbReference type="Proteomes" id="UP000735302">
    <property type="component" value="Unassembled WGS sequence"/>
</dbReference>
<gene>
    <name evidence="2" type="ORF">PoB_005532100</name>
</gene>
<accession>A0AAV4CBT1</accession>
<proteinExistence type="predicted"/>
<organism evidence="2 3">
    <name type="scientific">Plakobranchus ocellatus</name>
    <dbReference type="NCBI Taxonomy" id="259542"/>
    <lineage>
        <taxon>Eukaryota</taxon>
        <taxon>Metazoa</taxon>
        <taxon>Spiralia</taxon>
        <taxon>Lophotrochozoa</taxon>
        <taxon>Mollusca</taxon>
        <taxon>Gastropoda</taxon>
        <taxon>Heterobranchia</taxon>
        <taxon>Euthyneura</taxon>
        <taxon>Panpulmonata</taxon>
        <taxon>Sacoglossa</taxon>
        <taxon>Placobranchoidea</taxon>
        <taxon>Plakobranchidae</taxon>
        <taxon>Plakobranchus</taxon>
    </lineage>
</organism>
<sequence>MISSGVFKRIKKNHTPYGRVLRNHTFIIDIHEYGGVDGTVASESALRSAGNLPSRVRALPPTPWPEGRPQSLRSPCCELALYNKSISYPWALKLHARELSGNPRGYSSDRKISKQGAKALNSTEASSQPISRPVLSNFRPWPGARSLMSNLPSCQ</sequence>
<feature type="compositionally biased region" description="Polar residues" evidence="1">
    <location>
        <begin position="120"/>
        <end position="130"/>
    </location>
</feature>
<name>A0AAV4CBT1_9GAST</name>
<evidence type="ECO:0000313" key="3">
    <source>
        <dbReference type="Proteomes" id="UP000735302"/>
    </source>
</evidence>
<evidence type="ECO:0000256" key="1">
    <source>
        <dbReference type="SAM" id="MobiDB-lite"/>
    </source>
</evidence>
<evidence type="ECO:0000313" key="2">
    <source>
        <dbReference type="EMBL" id="GFO28816.1"/>
    </source>
</evidence>
<dbReference type="EMBL" id="BLXT01006082">
    <property type="protein sequence ID" value="GFO28816.1"/>
    <property type="molecule type" value="Genomic_DNA"/>
</dbReference>
<dbReference type="AlphaFoldDB" id="A0AAV4CBT1"/>
<comment type="caution">
    <text evidence="2">The sequence shown here is derived from an EMBL/GenBank/DDBJ whole genome shotgun (WGS) entry which is preliminary data.</text>
</comment>
<protein>
    <submittedName>
        <fullName evidence="2">Uncharacterized protein</fullName>
    </submittedName>
</protein>